<protein>
    <submittedName>
        <fullName evidence="1">Uncharacterized protein</fullName>
    </submittedName>
</protein>
<proteinExistence type="predicted"/>
<evidence type="ECO:0000313" key="1">
    <source>
        <dbReference type="EMBL" id="QGU81617.1"/>
    </source>
</evidence>
<geneLocation type="plasmid" evidence="2"/>
<evidence type="ECO:0000313" key="2">
    <source>
        <dbReference type="Proteomes" id="UP000422997"/>
    </source>
</evidence>
<accession>A0AB37DD22</accession>
<keyword evidence="1" id="KW-0614">Plasmid</keyword>
<dbReference type="EMBL" id="CP018188">
    <property type="protein sequence ID" value="QGU81617.1"/>
    <property type="molecule type" value="Genomic_DNA"/>
</dbReference>
<dbReference type="Proteomes" id="UP000422997">
    <property type="component" value="Plasmid unnamed"/>
</dbReference>
<name>A0AB37DD22_STRSL</name>
<gene>
    <name evidence="1" type="ORF">BSR19_10770</name>
</gene>
<organism evidence="1 2">
    <name type="scientific">Streptococcus salivarius</name>
    <dbReference type="NCBI Taxonomy" id="1304"/>
    <lineage>
        <taxon>Bacteria</taxon>
        <taxon>Bacillati</taxon>
        <taxon>Bacillota</taxon>
        <taxon>Bacilli</taxon>
        <taxon>Lactobacillales</taxon>
        <taxon>Streptococcaceae</taxon>
        <taxon>Streptococcus</taxon>
    </lineage>
</organism>
<reference evidence="1 2" key="1">
    <citation type="submission" date="2016-11" db="EMBL/GenBank/DDBJ databases">
        <title>The potential of Streptococcus salivarius to inhibit the production of volatile sulphur compounds in the oral cavity.</title>
        <authorList>
            <person name="Sun L."/>
            <person name="Li Z."/>
            <person name="Jin D."/>
            <person name="Zhao H."/>
        </authorList>
    </citation>
    <scope>NUCLEOTIDE SEQUENCE [LARGE SCALE GENOMIC DNA]</scope>
    <source>
        <strain evidence="1 2">ICDC2</strain>
        <plasmid evidence="2">Plasmid</plasmid>
    </source>
</reference>
<dbReference type="RefSeq" id="WP_156247112.1">
    <property type="nucleotide sequence ID" value="NZ_CP018188.1"/>
</dbReference>
<sequence>MVIAIFFIVLSILTFVFLTEKRKNQQTTFEILGQLHDSYLTYYLIQNKELADTHPTFYGIVKSFKNIDFSKTEILKKSMRRVGEDDSTISELLKNEMIDIAENGDTSAKALLGWYVTTCRTIDEVISEPSFELIFKDNIGEIVIQPQNISRSDVSASSNLCVA</sequence>
<dbReference type="AlphaFoldDB" id="A0AB37DD22"/>